<organism evidence="2 3">
    <name type="scientific">Candidatus Enterococcus mangumiae</name>
    <dbReference type="NCBI Taxonomy" id="2230878"/>
    <lineage>
        <taxon>Bacteria</taxon>
        <taxon>Bacillati</taxon>
        <taxon>Bacillota</taxon>
        <taxon>Bacilli</taxon>
        <taxon>Lactobacillales</taxon>
        <taxon>Enterococcaceae</taxon>
        <taxon>Enterococcus</taxon>
    </lineage>
</organism>
<feature type="transmembrane region" description="Helical" evidence="1">
    <location>
        <begin position="71"/>
        <end position="93"/>
    </location>
</feature>
<keyword evidence="1" id="KW-0472">Membrane</keyword>
<feature type="transmembrane region" description="Helical" evidence="1">
    <location>
        <begin position="146"/>
        <end position="165"/>
    </location>
</feature>
<evidence type="ECO:0000256" key="1">
    <source>
        <dbReference type="SAM" id="Phobius"/>
    </source>
</evidence>
<dbReference type="RefSeq" id="WP_206856806.1">
    <property type="nucleotide sequence ID" value="NZ_CP147250.1"/>
</dbReference>
<evidence type="ECO:0000313" key="2">
    <source>
        <dbReference type="EMBL" id="WYJ79946.1"/>
    </source>
</evidence>
<keyword evidence="1" id="KW-1133">Transmembrane helix</keyword>
<evidence type="ECO:0008006" key="4">
    <source>
        <dbReference type="Google" id="ProtNLM"/>
    </source>
</evidence>
<proteinExistence type="predicted"/>
<sequence>MKENVVPLLRRTTNETIYFDFNNQKLFIQKFTGEHEEYSKSLVVLLGLFGSMIVIPFLTKKLDFMSSIPPIINYILFSAIGYLAAKAIGLTIMNKIKGEKIYKDFDRKQVKKIIANQGDLQIIWWTQLVLITGYIIGSFICLISEMLPIDLAIIVSLGCFVIILLQDSVRPFTYKKAIKILKKQMKEGKFHDQ</sequence>
<keyword evidence="1" id="KW-0812">Transmembrane</keyword>
<feature type="transmembrane region" description="Helical" evidence="1">
    <location>
        <begin position="42"/>
        <end position="59"/>
    </location>
</feature>
<feature type="transmembrane region" description="Helical" evidence="1">
    <location>
        <begin position="122"/>
        <end position="140"/>
    </location>
</feature>
<reference evidence="2 3" key="1">
    <citation type="submission" date="2021-03" db="EMBL/GenBank/DDBJ databases">
        <authorList>
            <person name="Gilmore M.S."/>
            <person name="Schwartzman J."/>
            <person name="Van Tyne D."/>
            <person name="Martin M."/>
            <person name="Earl A.M."/>
            <person name="Manson A.L."/>
            <person name="Straub T."/>
            <person name="Salamzade R."/>
            <person name="Saavedra J."/>
            <person name="Lebreton F."/>
            <person name="Prichula J."/>
            <person name="Schaufler K."/>
            <person name="Gaca A."/>
            <person name="Sgardioli B."/>
            <person name="Wagenaar J."/>
            <person name="Strong T."/>
        </authorList>
    </citation>
    <scope>NUCLEOTIDE SEQUENCE [LARGE SCALE GENOMIC DNA]</scope>
    <source>
        <strain evidence="2 3">DIV1094</strain>
    </source>
</reference>
<dbReference type="EMBL" id="CP147250">
    <property type="protein sequence ID" value="WYJ79946.1"/>
    <property type="molecule type" value="Genomic_DNA"/>
</dbReference>
<protein>
    <recommendedName>
        <fullName evidence="4">Tandem five-TM protein</fullName>
    </recommendedName>
</protein>
<accession>A0ABZ2SXR1</accession>
<reference evidence="2 3" key="2">
    <citation type="submission" date="2024-03" db="EMBL/GenBank/DDBJ databases">
        <title>The Genome Sequence of Enterococcus sp. DIV1094.</title>
        <authorList>
            <consortium name="The Broad Institute Genomics Platform"/>
            <consortium name="The Broad Institute Microbial Omics Core"/>
            <consortium name="The Broad Institute Genomic Center for Infectious Diseases"/>
            <person name="Earl A."/>
            <person name="Manson A."/>
            <person name="Gilmore M."/>
            <person name="Schwartman J."/>
            <person name="Shea T."/>
            <person name="Abouelleil A."/>
            <person name="Cao P."/>
            <person name="Chapman S."/>
            <person name="Cusick C."/>
            <person name="Young S."/>
            <person name="Neafsey D."/>
            <person name="Nusbaum C."/>
            <person name="Birren B."/>
        </authorList>
    </citation>
    <scope>NUCLEOTIDE SEQUENCE [LARGE SCALE GENOMIC DNA]</scope>
    <source>
        <strain evidence="2 3">DIV1094</strain>
    </source>
</reference>
<evidence type="ECO:0000313" key="3">
    <source>
        <dbReference type="Proteomes" id="UP000664360"/>
    </source>
</evidence>
<keyword evidence="3" id="KW-1185">Reference proteome</keyword>
<gene>
    <name evidence="2" type="ORF">DOK79_001499</name>
</gene>
<name>A0ABZ2SXR1_9ENTE</name>
<dbReference type="Proteomes" id="UP000664360">
    <property type="component" value="Chromosome"/>
</dbReference>